<proteinExistence type="predicted"/>
<dbReference type="Proteomes" id="UP000827432">
    <property type="component" value="Segment"/>
</dbReference>
<feature type="compositionally biased region" description="Basic and acidic residues" evidence="1">
    <location>
        <begin position="1"/>
        <end position="13"/>
    </location>
</feature>
<accession>A0AAE7S1E0</accession>
<feature type="region of interest" description="Disordered" evidence="1">
    <location>
        <begin position="1"/>
        <end position="25"/>
    </location>
</feature>
<dbReference type="RefSeq" id="YP_010359984.1">
    <property type="nucleotide sequence ID" value="NC_062779.1"/>
</dbReference>
<dbReference type="EMBL" id="MZ130489">
    <property type="protein sequence ID" value="QWM90412.1"/>
    <property type="molecule type" value="Genomic_DNA"/>
</dbReference>
<evidence type="ECO:0000256" key="1">
    <source>
        <dbReference type="SAM" id="MobiDB-lite"/>
    </source>
</evidence>
<evidence type="ECO:0000313" key="3">
    <source>
        <dbReference type="Proteomes" id="UP000827432"/>
    </source>
</evidence>
<protein>
    <submittedName>
        <fullName evidence="2">Uncharacterized protein</fullName>
    </submittedName>
</protein>
<sequence length="335" mass="37281">MENKDKENDKMSEEVITDDATKDGANAATNKGEVVKANSGAVAQANKDVITRNLAVLGKYRTFAESLINTDLGARFKENVTKDGTVTEVINIDNMVTCLLTGQELGLSPMTSLAYGRNLNLDAIQKVELGKTLGLSVTASLKNIFCFESGGTRQVYTGINVVEGCLNKHHIDIEIDEDFVPVYEYFNVQLSKPIIEFKPERHIDIDEYNDDYVRKMMAEQGMIPVTRVVKTYRTTVTLVRKGKRTTISYTLQEAIDAGLKSGKNSITGADVKGKDNWDKHTRSLMRKMAIMIAARICANDILNGMYCDVELKDVKSINDDYVDVQYVEADDNANY</sequence>
<dbReference type="KEGG" id="vg:75690714"/>
<dbReference type="GeneID" id="75690714"/>
<keyword evidence="3" id="KW-1185">Reference proteome</keyword>
<organism evidence="2 3">
    <name type="scientific">uncultured phage cr2_1</name>
    <dbReference type="NCBI Taxonomy" id="2986394"/>
    <lineage>
        <taxon>Viruses</taxon>
        <taxon>Duplodnaviria</taxon>
        <taxon>Heunggongvirae</taxon>
        <taxon>Uroviricota</taxon>
        <taxon>Caudoviricetes</taxon>
        <taxon>Crassvirales</taxon>
        <taxon>Crevaviridae</taxon>
        <taxon>Coarsevirinae</taxon>
        <taxon>Junduvirus</taxon>
        <taxon>Junduvirus communis</taxon>
    </lineage>
</organism>
<name>A0AAE7S1E0_9CAUD</name>
<reference evidence="2 3" key="1">
    <citation type="submission" date="2021-04" db="EMBL/GenBank/DDBJ databases">
        <authorList>
            <person name="Shkoporov A.N."/>
            <person name="Stockdale S.R."/>
            <person name="Guerin E."/>
            <person name="Ross R.P."/>
            <person name="Hill C."/>
        </authorList>
    </citation>
    <scope>NUCLEOTIDE SEQUENCE [LARGE SCALE GENOMIC DNA]</scope>
    <source>
        <strain evidence="3">cr2_1</strain>
    </source>
</reference>
<evidence type="ECO:0000313" key="2">
    <source>
        <dbReference type="EMBL" id="QWM90412.1"/>
    </source>
</evidence>
<gene>
    <name evidence="2" type="primary">gp_26549</name>
</gene>